<keyword evidence="12" id="KW-0131">Cell cycle</keyword>
<dbReference type="Proteomes" id="UP000191240">
    <property type="component" value="Unassembled WGS sequence"/>
</dbReference>
<dbReference type="InterPro" id="IPR041027">
    <property type="entry name" value="FtsK_alpha"/>
</dbReference>
<dbReference type="GO" id="GO:0005524">
    <property type="term" value="F:ATP binding"/>
    <property type="evidence" value="ECO:0007669"/>
    <property type="project" value="UniProtKB-UniRule"/>
</dbReference>
<evidence type="ECO:0000256" key="14">
    <source>
        <dbReference type="PROSITE-ProRule" id="PRU00289"/>
    </source>
</evidence>
<dbReference type="InterPro" id="IPR002543">
    <property type="entry name" value="FtsK_dom"/>
</dbReference>
<dbReference type="SMART" id="SM00843">
    <property type="entry name" value="Ftsk_gamma"/>
    <property type="match status" value="1"/>
</dbReference>
<evidence type="ECO:0000256" key="13">
    <source>
        <dbReference type="ARBA" id="ARBA00024986"/>
    </source>
</evidence>
<gene>
    <name evidence="18" type="ORF">SAMN02745671_01326</name>
</gene>
<feature type="region of interest" description="Disordered" evidence="15">
    <location>
        <begin position="1"/>
        <end position="39"/>
    </location>
</feature>
<feature type="compositionally biased region" description="Acidic residues" evidence="15">
    <location>
        <begin position="445"/>
        <end position="463"/>
    </location>
</feature>
<dbReference type="Gene3D" id="3.40.50.300">
    <property type="entry name" value="P-loop containing nucleotide triphosphate hydrolases"/>
    <property type="match status" value="1"/>
</dbReference>
<evidence type="ECO:0000256" key="6">
    <source>
        <dbReference type="ARBA" id="ARBA00022741"/>
    </source>
</evidence>
<dbReference type="Pfam" id="PF13491">
    <property type="entry name" value="FtsK_4TM"/>
    <property type="match status" value="1"/>
</dbReference>
<keyword evidence="8 14" id="KW-0067">ATP-binding</keyword>
<dbReference type="PROSITE" id="PS50901">
    <property type="entry name" value="FTSK"/>
    <property type="match status" value="1"/>
</dbReference>
<protein>
    <submittedName>
        <fullName evidence="18">4TM region of DNA translocase FtsK/SpoIIIE</fullName>
    </submittedName>
</protein>
<name>A0A1M6D536_9FIRM</name>
<dbReference type="Gene3D" id="3.30.980.40">
    <property type="match status" value="1"/>
</dbReference>
<feature type="compositionally biased region" description="Low complexity" evidence="15">
    <location>
        <begin position="267"/>
        <end position="278"/>
    </location>
</feature>
<dbReference type="GO" id="GO:0005886">
    <property type="term" value="C:plasma membrane"/>
    <property type="evidence" value="ECO:0007669"/>
    <property type="project" value="UniProtKB-SubCell"/>
</dbReference>
<dbReference type="SUPFAM" id="SSF46785">
    <property type="entry name" value="Winged helix' DNA-binding domain"/>
    <property type="match status" value="1"/>
</dbReference>
<feature type="compositionally biased region" description="Basic and acidic residues" evidence="15">
    <location>
        <begin position="9"/>
        <end position="20"/>
    </location>
</feature>
<comment type="similarity">
    <text evidence="2">Belongs to the FtsK/SpoIIIE/SftA family.</text>
</comment>
<dbReference type="SUPFAM" id="SSF52540">
    <property type="entry name" value="P-loop containing nucleoside triphosphate hydrolases"/>
    <property type="match status" value="1"/>
</dbReference>
<dbReference type="CDD" id="cd01127">
    <property type="entry name" value="TrwB_TraG_TraD_VirD4"/>
    <property type="match status" value="1"/>
</dbReference>
<dbReference type="GO" id="GO:0007059">
    <property type="term" value="P:chromosome segregation"/>
    <property type="evidence" value="ECO:0007669"/>
    <property type="project" value="UniProtKB-KW"/>
</dbReference>
<evidence type="ECO:0000313" key="18">
    <source>
        <dbReference type="EMBL" id="SHI68340.1"/>
    </source>
</evidence>
<evidence type="ECO:0000256" key="3">
    <source>
        <dbReference type="ARBA" id="ARBA00022475"/>
    </source>
</evidence>
<sequence length="1093" mass="119226">MQKKVTKRSSKEKEKKDTKNKAKNKKKITKNNPEAEAVGAEPSTRKFEIVGVLFVAFGLISLCGLSGLNVGYIGHYVASFLKYFFGIGSAVTALLFVVVGGYNIMKHKRVGFNKTSIGVMLLLISLLGLYHHMVIPMGSEVLPTSLAEGGGLMGGVLAFILHKPLGNAGTVIVFIAAIIGSILLATPWSLAQGILNTKAVSEKGADVAMDMAEVVYDNAKSVGSKVGNKVQNHVEEQVQKFKSRNSFYDQTRDDSFMDDPAMDGQDYTSSASYSSTFSPAGEGVGNIEPIIPLNKGDNAPSWQAPSSKANQQPFDNPYVNNTVAQEPVNNEAQSTGTGLYEAMFDSPDMSGSKEEYISEFAYKAAGNLDRNLKKLDTSGYKNIHTNKVGKRTFDNWRLKGNFDAELDDEEEDILNADTPESEEDLDFLVEQRENVDETVKVSEIEESTETVLEPADEPDEEDINPMIVASIDDLINAEEESDETSETFSFEGTDFEEDEEDSSVDEYVDKSIDESAGDSDDSVDSDFKIDFSSDHDGESSFTQSLPEDEEDIAADVAEKAAALEASKTAGAAAAAEEVGKLAQAAALSAQLQEKEEKVELPPYEVPDVKDVLKEVVKEKDDKLEAEIQTKAKVLAQTLKDFKVNATILGATHGPAVTRYEVKLAPGVKVNKLTGLADDIALSMAATSVRIEQIPNRSTIGIEVPNRKLESVPLREVLENPAFDEAKSKLTVGFGKDISGKAIFGNLADMPHLLVAGATGSGKSVCINTIVTSILFKAKPDEVKFIMIDPKMVELSIYNDIPHLMVPVVTDARKAASVLNWAVQEMEKRYGLIAQAGVKNIETYNKYYAEEKDKQMSSVVIIIDELADLMMVAPHDVEDAICRLAQKARAAGIYLVLATQRPSVNVITGVIKANIPSRISFAVTSQIDSRTILDSAGAEKLLGKGDMLFKPQTEPKATRVQGAFVSDADVELLVERIKQQGHKLEINQEIIDFTNKAEQEAEGDEGDNTKVKSSVDELLRQAVELVMQTGNASASSFQRRYHIGFTRAGRLLDTMEQLKIVGPPQGSKPREILVTEDQAFEIMDKLEEHLKEEK</sequence>
<feature type="region of interest" description="Disordered" evidence="15">
    <location>
        <begin position="250"/>
        <end position="314"/>
    </location>
</feature>
<evidence type="ECO:0000256" key="8">
    <source>
        <dbReference type="ARBA" id="ARBA00022840"/>
    </source>
</evidence>
<evidence type="ECO:0000313" key="19">
    <source>
        <dbReference type="Proteomes" id="UP000191240"/>
    </source>
</evidence>
<keyword evidence="4" id="KW-0132">Cell division</keyword>
<feature type="region of interest" description="Disordered" evidence="15">
    <location>
        <begin position="477"/>
        <end position="547"/>
    </location>
</feature>
<dbReference type="Pfam" id="PF01580">
    <property type="entry name" value="FtsK_SpoIIIE"/>
    <property type="match status" value="1"/>
</dbReference>
<feature type="compositionally biased region" description="Polar residues" evidence="15">
    <location>
        <begin position="300"/>
        <end position="314"/>
    </location>
</feature>
<dbReference type="Pfam" id="PF17854">
    <property type="entry name" value="FtsK_alpha"/>
    <property type="match status" value="1"/>
</dbReference>
<keyword evidence="9 16" id="KW-1133">Transmembrane helix</keyword>
<evidence type="ECO:0000256" key="12">
    <source>
        <dbReference type="ARBA" id="ARBA00023306"/>
    </source>
</evidence>
<dbReference type="InterPro" id="IPR036390">
    <property type="entry name" value="WH_DNA-bd_sf"/>
</dbReference>
<comment type="subcellular location">
    <subcellularLocation>
        <location evidence="1">Cell membrane</location>
        <topology evidence="1">Multi-pass membrane protein</topology>
    </subcellularLocation>
</comment>
<feature type="transmembrane region" description="Helical" evidence="16">
    <location>
        <begin position="168"/>
        <end position="190"/>
    </location>
</feature>
<feature type="domain" description="FtsK" evidence="17">
    <location>
        <begin position="739"/>
        <end position="929"/>
    </location>
</feature>
<evidence type="ECO:0000256" key="2">
    <source>
        <dbReference type="ARBA" id="ARBA00006474"/>
    </source>
</evidence>
<evidence type="ECO:0000259" key="17">
    <source>
        <dbReference type="PROSITE" id="PS50901"/>
    </source>
</evidence>
<feature type="transmembrane region" description="Helical" evidence="16">
    <location>
        <begin position="141"/>
        <end position="161"/>
    </location>
</feature>
<proteinExistence type="inferred from homology"/>
<dbReference type="GO" id="GO:0003677">
    <property type="term" value="F:DNA binding"/>
    <property type="evidence" value="ECO:0007669"/>
    <property type="project" value="UniProtKB-KW"/>
</dbReference>
<dbReference type="InterPro" id="IPR018541">
    <property type="entry name" value="Ftsk_gamma"/>
</dbReference>
<evidence type="ECO:0000256" key="5">
    <source>
        <dbReference type="ARBA" id="ARBA00022692"/>
    </source>
</evidence>
<keyword evidence="3" id="KW-1003">Cell membrane</keyword>
<feature type="transmembrane region" description="Helical" evidence="16">
    <location>
        <begin position="49"/>
        <end position="71"/>
    </location>
</feature>
<evidence type="ECO:0000256" key="11">
    <source>
        <dbReference type="ARBA" id="ARBA00023136"/>
    </source>
</evidence>
<dbReference type="Gene3D" id="1.10.10.10">
    <property type="entry name" value="Winged helix-like DNA-binding domain superfamily/Winged helix DNA-binding domain"/>
    <property type="match status" value="1"/>
</dbReference>
<dbReference type="RefSeq" id="WP_159446724.1">
    <property type="nucleotide sequence ID" value="NZ_FQYW01000010.1"/>
</dbReference>
<feature type="compositionally biased region" description="Acidic residues" evidence="15">
    <location>
        <begin position="493"/>
        <end position="506"/>
    </location>
</feature>
<dbReference type="InterPro" id="IPR025199">
    <property type="entry name" value="FtsK_4TM"/>
</dbReference>
<evidence type="ECO:0000256" key="15">
    <source>
        <dbReference type="SAM" id="MobiDB-lite"/>
    </source>
</evidence>
<feature type="compositionally biased region" description="Acidic residues" evidence="15">
    <location>
        <begin position="515"/>
        <end position="524"/>
    </location>
</feature>
<dbReference type="OrthoDB" id="9807790at2"/>
<dbReference type="PANTHER" id="PTHR22683:SF41">
    <property type="entry name" value="DNA TRANSLOCASE FTSK"/>
    <property type="match status" value="1"/>
</dbReference>
<dbReference type="InterPro" id="IPR027417">
    <property type="entry name" value="P-loop_NTPase"/>
</dbReference>
<feature type="transmembrane region" description="Helical" evidence="16">
    <location>
        <begin position="83"/>
        <end position="105"/>
    </location>
</feature>
<keyword evidence="11 16" id="KW-0472">Membrane</keyword>
<comment type="function">
    <text evidence="13">Essential cell division protein that coordinates cell division and chromosome segregation. The N-terminus is involved in assembly of the cell-division machinery. The C-terminus functions as a DNA motor that moves dsDNA in an ATP-dependent manner towards the dif recombination site, which is located within the replication terminus region. Required for activation of the Xer recombinase, allowing activation of chromosome unlinking by recombination.</text>
</comment>
<feature type="binding site" evidence="14">
    <location>
        <begin position="756"/>
        <end position="763"/>
    </location>
    <ligand>
        <name>ATP</name>
        <dbReference type="ChEBI" id="CHEBI:30616"/>
    </ligand>
</feature>
<evidence type="ECO:0000256" key="4">
    <source>
        <dbReference type="ARBA" id="ARBA00022618"/>
    </source>
</evidence>
<feature type="region of interest" description="Disordered" evidence="15">
    <location>
        <begin position="445"/>
        <end position="464"/>
    </location>
</feature>
<dbReference type="InterPro" id="IPR050206">
    <property type="entry name" value="FtsK/SpoIIIE/SftA"/>
</dbReference>
<dbReference type="GO" id="GO:0051301">
    <property type="term" value="P:cell division"/>
    <property type="evidence" value="ECO:0007669"/>
    <property type="project" value="UniProtKB-KW"/>
</dbReference>
<keyword evidence="7" id="KW-0159">Chromosome partition</keyword>
<reference evidence="18 19" key="1">
    <citation type="submission" date="2016-11" db="EMBL/GenBank/DDBJ databases">
        <authorList>
            <person name="Jaros S."/>
            <person name="Januszkiewicz K."/>
            <person name="Wedrychowicz H."/>
        </authorList>
    </citation>
    <scope>NUCLEOTIDE SEQUENCE [LARGE SCALE GENOMIC DNA]</scope>
    <source>
        <strain evidence="18 19">DSM 3074</strain>
    </source>
</reference>
<dbReference type="Pfam" id="PF09397">
    <property type="entry name" value="FtsK_gamma"/>
    <property type="match status" value="1"/>
</dbReference>
<keyword evidence="10" id="KW-0238">DNA-binding</keyword>
<evidence type="ECO:0000256" key="10">
    <source>
        <dbReference type="ARBA" id="ARBA00023125"/>
    </source>
</evidence>
<keyword evidence="5 16" id="KW-0812">Transmembrane</keyword>
<evidence type="ECO:0000256" key="16">
    <source>
        <dbReference type="SAM" id="Phobius"/>
    </source>
</evidence>
<dbReference type="PANTHER" id="PTHR22683">
    <property type="entry name" value="SPORULATION PROTEIN RELATED"/>
    <property type="match status" value="1"/>
</dbReference>
<evidence type="ECO:0000256" key="7">
    <source>
        <dbReference type="ARBA" id="ARBA00022829"/>
    </source>
</evidence>
<evidence type="ECO:0000256" key="1">
    <source>
        <dbReference type="ARBA" id="ARBA00004651"/>
    </source>
</evidence>
<organism evidence="18 19">
    <name type="scientific">Anaerovibrio lipolyticus DSM 3074</name>
    <dbReference type="NCBI Taxonomy" id="1120997"/>
    <lineage>
        <taxon>Bacteria</taxon>
        <taxon>Bacillati</taxon>
        <taxon>Bacillota</taxon>
        <taxon>Negativicutes</taxon>
        <taxon>Selenomonadales</taxon>
        <taxon>Selenomonadaceae</taxon>
        <taxon>Anaerovibrio</taxon>
    </lineage>
</organism>
<keyword evidence="6 14" id="KW-0547">Nucleotide-binding</keyword>
<dbReference type="AlphaFoldDB" id="A0A1M6D536"/>
<feature type="compositionally biased region" description="Basic and acidic residues" evidence="15">
    <location>
        <begin position="525"/>
        <end position="538"/>
    </location>
</feature>
<dbReference type="InterPro" id="IPR036388">
    <property type="entry name" value="WH-like_DNA-bd_sf"/>
</dbReference>
<feature type="transmembrane region" description="Helical" evidence="16">
    <location>
        <begin position="117"/>
        <end position="135"/>
    </location>
</feature>
<accession>A0A1M6D536</accession>
<evidence type="ECO:0000256" key="9">
    <source>
        <dbReference type="ARBA" id="ARBA00022989"/>
    </source>
</evidence>
<dbReference type="EMBL" id="FQYW01000010">
    <property type="protein sequence ID" value="SHI68340.1"/>
    <property type="molecule type" value="Genomic_DNA"/>
</dbReference>